<organism evidence="3 4">
    <name type="scientific">Subdoligranulum variabile</name>
    <dbReference type="NCBI Taxonomy" id="214851"/>
    <lineage>
        <taxon>Bacteria</taxon>
        <taxon>Bacillati</taxon>
        <taxon>Bacillota</taxon>
        <taxon>Clostridia</taxon>
        <taxon>Eubacteriales</taxon>
        <taxon>Oscillospiraceae</taxon>
        <taxon>Subdoligranulum</taxon>
    </lineage>
</organism>
<sequence>MKKQFSKIFAVALSVAALAVSVPVSAFAKSSKPLSYLYTYQLTFDGYDTMSLSPDDTGTITAPALPEGAQYWQCNGKHVMPGEQFSYDQLDDWLCPSVDTDDGTGTHRTTGAYFMAITGDTAYVHYYADDTAVKTDAVFDGGVSEVPSTVNGKAVAYWVTADGGLSIYTPATLSYDELFWHIHVEEMGNNLNLYAVFGDGSTPAPAPQPVVTETPAASTEDNTPAVDTRTEQQKEIDEAIANGTWGIE</sequence>
<reference evidence="3" key="1">
    <citation type="submission" date="2021-02" db="EMBL/GenBank/DDBJ databases">
        <title>Infant gut strain persistence is associated with maternal origin, phylogeny, and functional potential including surface adhesion and iron acquisition.</title>
        <authorList>
            <person name="Lou Y.C."/>
        </authorList>
    </citation>
    <scope>NUCLEOTIDE SEQUENCE</scope>
    <source>
        <strain evidence="3">L3_101_000M1_dasL3_101_000M1_concoct_87</strain>
    </source>
</reference>
<gene>
    <name evidence="3" type="ORF">KHY36_14705</name>
</gene>
<dbReference type="AlphaFoldDB" id="A0A943DC08"/>
<comment type="caution">
    <text evidence="3">The sequence shown here is derived from an EMBL/GenBank/DDBJ whole genome shotgun (WGS) entry which is preliminary data.</text>
</comment>
<evidence type="ECO:0000256" key="1">
    <source>
        <dbReference type="SAM" id="MobiDB-lite"/>
    </source>
</evidence>
<evidence type="ECO:0000256" key="2">
    <source>
        <dbReference type="SAM" id="SignalP"/>
    </source>
</evidence>
<dbReference type="Proteomes" id="UP000759273">
    <property type="component" value="Unassembled WGS sequence"/>
</dbReference>
<name>A0A943DC08_9FIRM</name>
<evidence type="ECO:0000313" key="3">
    <source>
        <dbReference type="EMBL" id="MBS5333760.1"/>
    </source>
</evidence>
<feature type="signal peptide" evidence="2">
    <location>
        <begin position="1"/>
        <end position="28"/>
    </location>
</feature>
<feature type="region of interest" description="Disordered" evidence="1">
    <location>
        <begin position="205"/>
        <end position="232"/>
    </location>
</feature>
<dbReference type="EMBL" id="JAGZGG010000059">
    <property type="protein sequence ID" value="MBS5333760.1"/>
    <property type="molecule type" value="Genomic_DNA"/>
</dbReference>
<proteinExistence type="predicted"/>
<evidence type="ECO:0000313" key="4">
    <source>
        <dbReference type="Proteomes" id="UP000759273"/>
    </source>
</evidence>
<feature type="chain" id="PRO_5037414769" evidence="2">
    <location>
        <begin position="29"/>
        <end position="248"/>
    </location>
</feature>
<protein>
    <submittedName>
        <fullName evidence="3">Uncharacterized protein</fullName>
    </submittedName>
</protein>
<accession>A0A943DC08</accession>
<keyword evidence="2" id="KW-0732">Signal</keyword>
<feature type="non-terminal residue" evidence="3">
    <location>
        <position position="248"/>
    </location>
</feature>